<dbReference type="RefSeq" id="WP_166396127.1">
    <property type="nucleotide sequence ID" value="NZ_CP045121.1"/>
</dbReference>
<keyword evidence="2" id="KW-0812">Transmembrane</keyword>
<protein>
    <submittedName>
        <fullName evidence="3">DUF998 domain-containing protein</fullName>
    </submittedName>
</protein>
<organism evidence="3 4">
    <name type="scientific">Rubrobacter marinus</name>
    <dbReference type="NCBI Taxonomy" id="2653852"/>
    <lineage>
        <taxon>Bacteria</taxon>
        <taxon>Bacillati</taxon>
        <taxon>Actinomycetota</taxon>
        <taxon>Rubrobacteria</taxon>
        <taxon>Rubrobacterales</taxon>
        <taxon>Rubrobacteraceae</taxon>
        <taxon>Rubrobacter</taxon>
    </lineage>
</organism>
<gene>
    <name evidence="3" type="ORF">GBA65_07845</name>
</gene>
<proteinExistence type="predicted"/>
<evidence type="ECO:0000256" key="2">
    <source>
        <dbReference type="SAM" id="Phobius"/>
    </source>
</evidence>
<dbReference type="Proteomes" id="UP000502706">
    <property type="component" value="Chromosome"/>
</dbReference>
<dbReference type="KEGG" id="rmar:GBA65_07845"/>
<dbReference type="InterPro" id="IPR009339">
    <property type="entry name" value="DUF998"/>
</dbReference>
<name>A0A6G8PW63_9ACTN</name>
<reference evidence="3 4" key="1">
    <citation type="submission" date="2019-10" db="EMBL/GenBank/DDBJ databases">
        <title>Rubrobacter sp nov SCSIO 52915 isolated from a deep-sea sediment in the South China Sea.</title>
        <authorList>
            <person name="Chen R.W."/>
        </authorList>
    </citation>
    <scope>NUCLEOTIDE SEQUENCE [LARGE SCALE GENOMIC DNA]</scope>
    <source>
        <strain evidence="3 4">SCSIO 52915</strain>
    </source>
</reference>
<feature type="compositionally biased region" description="Polar residues" evidence="1">
    <location>
        <begin position="168"/>
        <end position="183"/>
    </location>
</feature>
<dbReference type="Pfam" id="PF06197">
    <property type="entry name" value="DUF998"/>
    <property type="match status" value="1"/>
</dbReference>
<feature type="transmembrane region" description="Helical" evidence="2">
    <location>
        <begin position="102"/>
        <end position="121"/>
    </location>
</feature>
<keyword evidence="4" id="KW-1185">Reference proteome</keyword>
<sequence>MDTVKTNRVSLAQRRRGRGTVRRILLGCGVASSVLYVAGDVLGTLRYEGYSYADQWFSELTAQGAPTRPLMVALNVVPYTLLVAAFAVGVWMLAGPRRAARITGVLLLGYAAFGFAGGALFPMRPREALATGEETLRNVMHIPATALMSLCVVLAMGFGPRCSGSGSGTTRTQRLSRSSYSAP</sequence>
<dbReference type="EMBL" id="CP045121">
    <property type="protein sequence ID" value="QIN78452.1"/>
    <property type="molecule type" value="Genomic_DNA"/>
</dbReference>
<feature type="transmembrane region" description="Helical" evidence="2">
    <location>
        <begin position="21"/>
        <end position="39"/>
    </location>
</feature>
<accession>A0A6G8PW63</accession>
<dbReference type="AlphaFoldDB" id="A0A6G8PW63"/>
<feature type="transmembrane region" description="Helical" evidence="2">
    <location>
        <begin position="76"/>
        <end position="95"/>
    </location>
</feature>
<evidence type="ECO:0000256" key="1">
    <source>
        <dbReference type="SAM" id="MobiDB-lite"/>
    </source>
</evidence>
<evidence type="ECO:0000313" key="4">
    <source>
        <dbReference type="Proteomes" id="UP000502706"/>
    </source>
</evidence>
<keyword evidence="2" id="KW-0472">Membrane</keyword>
<feature type="transmembrane region" description="Helical" evidence="2">
    <location>
        <begin position="141"/>
        <end position="159"/>
    </location>
</feature>
<evidence type="ECO:0000313" key="3">
    <source>
        <dbReference type="EMBL" id="QIN78452.1"/>
    </source>
</evidence>
<feature type="region of interest" description="Disordered" evidence="1">
    <location>
        <begin position="163"/>
        <end position="183"/>
    </location>
</feature>
<keyword evidence="2" id="KW-1133">Transmembrane helix</keyword>